<evidence type="ECO:0000313" key="8">
    <source>
        <dbReference type="Proteomes" id="UP000280819"/>
    </source>
</evidence>
<keyword evidence="2 6" id="KW-0812">Transmembrane</keyword>
<comment type="subcellular location">
    <subcellularLocation>
        <location evidence="1">Membrane</location>
        <topology evidence="1">Multi-pass membrane protein</topology>
    </subcellularLocation>
</comment>
<protein>
    <submittedName>
        <fullName evidence="7">DoxX family membrane protein</fullName>
    </submittedName>
</protein>
<keyword evidence="3 6" id="KW-1133">Transmembrane helix</keyword>
<dbReference type="InterPro" id="IPR032808">
    <property type="entry name" value="DoxX"/>
</dbReference>
<name>A0A3P1T766_9ACTN</name>
<feature type="transmembrane region" description="Helical" evidence="6">
    <location>
        <begin position="343"/>
        <end position="363"/>
    </location>
</feature>
<evidence type="ECO:0000256" key="5">
    <source>
        <dbReference type="SAM" id="MobiDB-lite"/>
    </source>
</evidence>
<feature type="compositionally biased region" description="Pro residues" evidence="5">
    <location>
        <begin position="140"/>
        <end position="149"/>
    </location>
</feature>
<feature type="compositionally biased region" description="Low complexity" evidence="5">
    <location>
        <begin position="150"/>
        <end position="159"/>
    </location>
</feature>
<gene>
    <name evidence="7" type="ORF">EII34_07760</name>
</gene>
<dbReference type="AlphaFoldDB" id="A0A3P1T766"/>
<feature type="transmembrane region" description="Helical" evidence="6">
    <location>
        <begin position="404"/>
        <end position="423"/>
    </location>
</feature>
<organism evidence="7 8">
    <name type="scientific">Arachnia propionica</name>
    <dbReference type="NCBI Taxonomy" id="1750"/>
    <lineage>
        <taxon>Bacteria</taxon>
        <taxon>Bacillati</taxon>
        <taxon>Actinomycetota</taxon>
        <taxon>Actinomycetes</taxon>
        <taxon>Propionibacteriales</taxon>
        <taxon>Propionibacteriaceae</taxon>
        <taxon>Arachnia</taxon>
    </lineage>
</organism>
<dbReference type="EMBL" id="RQZG01000007">
    <property type="protein sequence ID" value="RRD05219.1"/>
    <property type="molecule type" value="Genomic_DNA"/>
</dbReference>
<evidence type="ECO:0000256" key="3">
    <source>
        <dbReference type="ARBA" id="ARBA00022989"/>
    </source>
</evidence>
<feature type="compositionally biased region" description="Low complexity" evidence="5">
    <location>
        <begin position="123"/>
        <end position="134"/>
    </location>
</feature>
<evidence type="ECO:0000256" key="1">
    <source>
        <dbReference type="ARBA" id="ARBA00004141"/>
    </source>
</evidence>
<accession>A0A3P1T766</accession>
<evidence type="ECO:0000256" key="2">
    <source>
        <dbReference type="ARBA" id="ARBA00022692"/>
    </source>
</evidence>
<sequence>MSSGNDGEWVRQGTPRDADWDDEQSEYGTAVSPAEWNDYTPEQSVQVTPPNARPRVEEAEEEPTTRVVLSDPRAAHAYPEGGPGAEDTSVLTPMPAPQGAERAAPARAAQTPGSPEVPDNLTAPAPVEAEGPAARRMPQAPSPIEPEAPAPAAESATPEVVDQPEPQAAIPVEDEVTTTQEVPLFSEPGTSAAEPVVEERVRPRPIVPEAEETTTAVPADVFRDGAEARTEVIGEPVPEPTAAMAVVPEEELDAERRLEEQVAAERAARNERLGVVATSQQDEVRAPQAVPTRVTDKFLPSLGLMFLRLVVAGILGVIGYQILTAPEATAERLATTVVPQPQLMTWVLGFTLGGIALFLVIGLMVRVVGLLMLVLSIGSLALYRWGAFSPFLPGVEGFSGDRDLLLGAVGLLFVAVGGGGWGIDGAFRRGRARAKEERTS</sequence>
<dbReference type="RefSeq" id="WP_124844579.1">
    <property type="nucleotide sequence ID" value="NZ_RQZG01000007.1"/>
</dbReference>
<dbReference type="Pfam" id="PF07681">
    <property type="entry name" value="DoxX"/>
    <property type="match status" value="1"/>
</dbReference>
<feature type="transmembrane region" description="Helical" evidence="6">
    <location>
        <begin position="370"/>
        <end position="392"/>
    </location>
</feature>
<evidence type="ECO:0000313" key="7">
    <source>
        <dbReference type="EMBL" id="RRD05219.1"/>
    </source>
</evidence>
<feature type="region of interest" description="Disordered" evidence="5">
    <location>
        <begin position="1"/>
        <end position="199"/>
    </location>
</feature>
<feature type="compositionally biased region" description="Low complexity" evidence="5">
    <location>
        <begin position="97"/>
        <end position="113"/>
    </location>
</feature>
<comment type="caution">
    <text evidence="7">The sequence shown here is derived from an EMBL/GenBank/DDBJ whole genome shotgun (WGS) entry which is preliminary data.</text>
</comment>
<proteinExistence type="predicted"/>
<reference evidence="7 8" key="1">
    <citation type="submission" date="2018-11" db="EMBL/GenBank/DDBJ databases">
        <title>Genomes From Bacteria Associated with the Canine Oral Cavity: a Test Case for Automated Genome-Based Taxonomic Assignment.</title>
        <authorList>
            <person name="Coil D.A."/>
            <person name="Jospin G."/>
            <person name="Darling A.E."/>
            <person name="Wallis C."/>
            <person name="Davis I.J."/>
            <person name="Harris S."/>
            <person name="Eisen J.A."/>
            <person name="Holcombe L.J."/>
            <person name="O'Flynn C."/>
        </authorList>
    </citation>
    <scope>NUCLEOTIDE SEQUENCE [LARGE SCALE GENOMIC DNA]</scope>
    <source>
        <strain evidence="7 8">OH887_COT-365</strain>
    </source>
</reference>
<dbReference type="GO" id="GO:0016020">
    <property type="term" value="C:membrane"/>
    <property type="evidence" value="ECO:0007669"/>
    <property type="project" value="UniProtKB-SubCell"/>
</dbReference>
<keyword evidence="4 6" id="KW-0472">Membrane</keyword>
<evidence type="ECO:0000256" key="6">
    <source>
        <dbReference type="SAM" id="Phobius"/>
    </source>
</evidence>
<feature type="compositionally biased region" description="Polar residues" evidence="5">
    <location>
        <begin position="40"/>
        <end position="49"/>
    </location>
</feature>
<dbReference type="Proteomes" id="UP000280819">
    <property type="component" value="Unassembled WGS sequence"/>
</dbReference>
<evidence type="ECO:0000256" key="4">
    <source>
        <dbReference type="ARBA" id="ARBA00023136"/>
    </source>
</evidence>
<dbReference type="OrthoDB" id="3731535at2"/>
<feature type="transmembrane region" description="Helical" evidence="6">
    <location>
        <begin position="302"/>
        <end position="323"/>
    </location>
</feature>